<keyword evidence="3" id="KW-1185">Reference proteome</keyword>
<evidence type="ECO:0000259" key="1">
    <source>
        <dbReference type="Pfam" id="PF13224"/>
    </source>
</evidence>
<accession>A0A372MHH5</accession>
<dbReference type="RefSeq" id="WP_117330010.1">
    <property type="nucleotide sequence ID" value="NZ_QUWK01000005.1"/>
</dbReference>
<name>A0A372MHH5_9SPIR</name>
<dbReference type="EMBL" id="QUWK01000005">
    <property type="protein sequence ID" value="RFU95202.1"/>
    <property type="molecule type" value="Genomic_DNA"/>
</dbReference>
<reference evidence="2 3" key="2">
    <citation type="submission" date="2018-09" db="EMBL/GenBank/DDBJ databases">
        <title>Genome of Sphaerochaeta halotolerans strain 4-11.</title>
        <authorList>
            <person name="Nazina T.N."/>
            <person name="Sokolova D.S."/>
        </authorList>
    </citation>
    <scope>NUCLEOTIDE SEQUENCE [LARGE SCALE GENOMIC DNA]</scope>
    <source>
        <strain evidence="2 3">4-11</strain>
    </source>
</reference>
<evidence type="ECO:0000313" key="3">
    <source>
        <dbReference type="Proteomes" id="UP000264002"/>
    </source>
</evidence>
<protein>
    <submittedName>
        <fullName evidence="2">DUF4032 domain-containing protein</fullName>
    </submittedName>
</protein>
<dbReference type="Proteomes" id="UP000264002">
    <property type="component" value="Unassembled WGS sequence"/>
</dbReference>
<reference evidence="3" key="1">
    <citation type="submission" date="2018-08" db="EMBL/GenBank/DDBJ databases">
        <authorList>
            <person name="Grouzdev D.S."/>
            <person name="Krutkina M.S."/>
        </authorList>
    </citation>
    <scope>NUCLEOTIDE SEQUENCE [LARGE SCALE GENOMIC DNA]</scope>
    <source>
        <strain evidence="3">4-11</strain>
    </source>
</reference>
<gene>
    <name evidence="2" type="ORF">DYP60_06140</name>
</gene>
<dbReference type="OrthoDB" id="371244at2"/>
<evidence type="ECO:0000313" key="2">
    <source>
        <dbReference type="EMBL" id="RFU95202.1"/>
    </source>
</evidence>
<dbReference type="AlphaFoldDB" id="A0A372MHH5"/>
<comment type="caution">
    <text evidence="2">The sequence shown here is derived from an EMBL/GenBank/DDBJ whole genome shotgun (WGS) entry which is preliminary data.</text>
</comment>
<dbReference type="Pfam" id="PF13224">
    <property type="entry name" value="DUF4032"/>
    <property type="match status" value="1"/>
</dbReference>
<sequence length="147" mass="17366">MKQKEDKETYMDNHDIEKRQSIEYIIKNTDMFLDADYDRLASHIEGHRYFLGKDLSMPITWDEATYSWMSNIYQPISQVMENWATLLSFPGRRKADLFFEICEHQYFLSLQQQKEVNMYNAALDYDVLFGRTIGKIIAKILSSNNAA</sequence>
<feature type="domain" description="DUF4032" evidence="1">
    <location>
        <begin position="62"/>
        <end position="125"/>
    </location>
</feature>
<dbReference type="InterPro" id="IPR025111">
    <property type="entry name" value="DUF4032"/>
</dbReference>
<organism evidence="2 3">
    <name type="scientific">Sphaerochaeta halotolerans</name>
    <dbReference type="NCBI Taxonomy" id="2293840"/>
    <lineage>
        <taxon>Bacteria</taxon>
        <taxon>Pseudomonadati</taxon>
        <taxon>Spirochaetota</taxon>
        <taxon>Spirochaetia</taxon>
        <taxon>Spirochaetales</taxon>
        <taxon>Sphaerochaetaceae</taxon>
        <taxon>Sphaerochaeta</taxon>
    </lineage>
</organism>
<proteinExistence type="predicted"/>